<dbReference type="SMART" id="SM00702">
    <property type="entry name" value="P4Hc"/>
    <property type="match status" value="1"/>
</dbReference>
<evidence type="ECO:0000256" key="4">
    <source>
        <dbReference type="ARBA" id="ARBA00023002"/>
    </source>
</evidence>
<feature type="domain" description="Prolyl 4-hydroxylase alpha subunit" evidence="6">
    <location>
        <begin position="2"/>
        <end position="219"/>
    </location>
</feature>
<comment type="cofactor">
    <cofactor evidence="1">
        <name>L-ascorbate</name>
        <dbReference type="ChEBI" id="CHEBI:38290"/>
    </cofactor>
</comment>
<organism evidence="7 8">
    <name type="scientific">Shewanella schlegeliana</name>
    <dbReference type="NCBI Taxonomy" id="190308"/>
    <lineage>
        <taxon>Bacteria</taxon>
        <taxon>Pseudomonadati</taxon>
        <taxon>Pseudomonadota</taxon>
        <taxon>Gammaproteobacteria</taxon>
        <taxon>Alteromonadales</taxon>
        <taxon>Shewanellaceae</taxon>
        <taxon>Shewanella</taxon>
    </lineage>
</organism>
<comment type="caution">
    <text evidence="7">The sequence shown here is derived from an EMBL/GenBank/DDBJ whole genome shotgun (WGS) entry which is preliminary data.</text>
</comment>
<evidence type="ECO:0000256" key="2">
    <source>
        <dbReference type="ARBA" id="ARBA00022723"/>
    </source>
</evidence>
<dbReference type="Proteomes" id="UP000604898">
    <property type="component" value="Unassembled WGS sequence"/>
</dbReference>
<dbReference type="PANTHER" id="PTHR10869:SF246">
    <property type="entry name" value="TRANSMEMBRANE PROLYL 4-HYDROXYLASE"/>
    <property type="match status" value="1"/>
</dbReference>
<evidence type="ECO:0000313" key="8">
    <source>
        <dbReference type="Proteomes" id="UP000604898"/>
    </source>
</evidence>
<keyword evidence="4" id="KW-0560">Oxidoreductase</keyword>
<keyword evidence="2" id="KW-0479">Metal-binding</keyword>
<evidence type="ECO:0000256" key="3">
    <source>
        <dbReference type="ARBA" id="ARBA00022964"/>
    </source>
</evidence>
<dbReference type="PANTHER" id="PTHR10869">
    <property type="entry name" value="PROLYL 4-HYDROXYLASE ALPHA SUBUNIT"/>
    <property type="match status" value="1"/>
</dbReference>
<dbReference type="Pfam" id="PF13640">
    <property type="entry name" value="2OG-FeII_Oxy_3"/>
    <property type="match status" value="1"/>
</dbReference>
<evidence type="ECO:0000256" key="1">
    <source>
        <dbReference type="ARBA" id="ARBA00001961"/>
    </source>
</evidence>
<gene>
    <name evidence="7" type="ORF">JMA39_18925</name>
</gene>
<dbReference type="InterPro" id="IPR044862">
    <property type="entry name" value="Pro_4_hyd_alph_FE2OG_OXY"/>
</dbReference>
<protein>
    <submittedName>
        <fullName evidence="7">2OG-Fe(II) oxygenase</fullName>
    </submittedName>
</protein>
<proteinExistence type="predicted"/>
<sequence length="231" mass="26059">MDFIEIYPNAIPDEFCDELIRHFECHTGVSAGSTGGGVDESKKRSLDLMLDSYDDLTPLKNRLLGYTLIHATQYLEKYAMALMGAVSVSVSDQSGKPITLTPENYEKLGKGRAEAIVKYLYRSGSINIQKYLQGKGGYPHWHSEQFPQLGHNEALHRVVLYMFYLNDVQEGGETEFYYQNKLVKPKKGTMVIAPASFTHSHRGNVPVSDDKYIATSWIMFNRAEQLYGSAK</sequence>
<evidence type="ECO:0000313" key="7">
    <source>
        <dbReference type="EMBL" id="MBL4915174.1"/>
    </source>
</evidence>
<reference evidence="7 8" key="1">
    <citation type="submission" date="2021-01" db="EMBL/GenBank/DDBJ databases">
        <title>Genome sequence of Shewanella schlegeliana JCM 11561.</title>
        <authorList>
            <person name="Zhang H."/>
            <person name="Li C."/>
        </authorList>
    </citation>
    <scope>NUCLEOTIDE SEQUENCE [LARGE SCALE GENOMIC DNA]</scope>
    <source>
        <strain evidence="7 8">JCM 11561</strain>
    </source>
</reference>
<dbReference type="InterPro" id="IPR045054">
    <property type="entry name" value="P4HA-like"/>
</dbReference>
<accession>A0ABS1T3A3</accession>
<dbReference type="RefSeq" id="WP_202723436.1">
    <property type="nucleotide sequence ID" value="NZ_BPEX01000010.1"/>
</dbReference>
<evidence type="ECO:0000259" key="6">
    <source>
        <dbReference type="SMART" id="SM00702"/>
    </source>
</evidence>
<dbReference type="EMBL" id="JAESVD010000013">
    <property type="protein sequence ID" value="MBL4915174.1"/>
    <property type="molecule type" value="Genomic_DNA"/>
</dbReference>
<name>A0ABS1T3A3_9GAMM</name>
<keyword evidence="3" id="KW-0223">Dioxygenase</keyword>
<keyword evidence="5" id="KW-0408">Iron</keyword>
<evidence type="ECO:0000256" key="5">
    <source>
        <dbReference type="ARBA" id="ARBA00023004"/>
    </source>
</evidence>
<keyword evidence="8" id="KW-1185">Reference proteome</keyword>
<dbReference type="InterPro" id="IPR006620">
    <property type="entry name" value="Pro_4_hyd_alph"/>
</dbReference>
<dbReference type="Gene3D" id="2.60.120.620">
    <property type="entry name" value="q2cbj1_9rhob like domain"/>
    <property type="match status" value="1"/>
</dbReference>